<evidence type="ECO:0000256" key="1">
    <source>
        <dbReference type="ARBA" id="ARBA00005705"/>
    </source>
</evidence>
<comment type="similarity">
    <text evidence="1">Belongs to the peptidase C69 family. Secernin subfamily.</text>
</comment>
<proteinExistence type="inferred from homology"/>
<dbReference type="GO" id="GO:0006508">
    <property type="term" value="P:proteolysis"/>
    <property type="evidence" value="ECO:0007669"/>
    <property type="project" value="InterPro"/>
</dbReference>
<evidence type="ECO:0000313" key="2">
    <source>
        <dbReference type="EMBL" id="JAS44784.1"/>
    </source>
</evidence>
<dbReference type="GO" id="GO:0070004">
    <property type="term" value="F:cysteine-type exopeptidase activity"/>
    <property type="evidence" value="ECO:0007669"/>
    <property type="project" value="InterPro"/>
</dbReference>
<organism evidence="2">
    <name type="scientific">Cuerna arida</name>
    <dbReference type="NCBI Taxonomy" id="1464854"/>
    <lineage>
        <taxon>Eukaryota</taxon>
        <taxon>Metazoa</taxon>
        <taxon>Ecdysozoa</taxon>
        <taxon>Arthropoda</taxon>
        <taxon>Hexapoda</taxon>
        <taxon>Insecta</taxon>
        <taxon>Pterygota</taxon>
        <taxon>Neoptera</taxon>
        <taxon>Paraneoptera</taxon>
        <taxon>Hemiptera</taxon>
        <taxon>Auchenorrhyncha</taxon>
        <taxon>Membracoidea</taxon>
        <taxon>Cicadellidae</taxon>
        <taxon>Cicadellinae</taxon>
        <taxon>Proconiini</taxon>
        <taxon>Cuerna</taxon>
    </lineage>
</organism>
<dbReference type="PANTHER" id="PTHR12994">
    <property type="entry name" value="SECERNIN"/>
    <property type="match status" value="1"/>
</dbReference>
<reference evidence="2" key="1">
    <citation type="submission" date="2015-11" db="EMBL/GenBank/DDBJ databases">
        <title>De novo transcriptome assembly of four potential Pierce s Disease insect vectors from Arizona vineyards.</title>
        <authorList>
            <person name="Tassone E.E."/>
        </authorList>
    </citation>
    <scope>NUCLEOTIDE SEQUENCE</scope>
</reference>
<name>A0A1B6F3M8_9HEMI</name>
<accession>A0A1B6F3M8</accession>
<gene>
    <name evidence="2" type="ORF">g.16564</name>
</gene>
<dbReference type="Gene3D" id="3.60.60.10">
    <property type="entry name" value="Penicillin V Acylase, Chain A"/>
    <property type="match status" value="1"/>
</dbReference>
<protein>
    <recommendedName>
        <fullName evidence="3">Secernin-2</fullName>
    </recommendedName>
</protein>
<dbReference type="EMBL" id="GECZ01024985">
    <property type="protein sequence ID" value="JAS44784.1"/>
    <property type="molecule type" value="Transcribed_RNA"/>
</dbReference>
<dbReference type="PANTHER" id="PTHR12994:SF17">
    <property type="entry name" value="LD30995P"/>
    <property type="match status" value="1"/>
</dbReference>
<evidence type="ECO:0008006" key="3">
    <source>
        <dbReference type="Google" id="ProtNLM"/>
    </source>
</evidence>
<dbReference type="Pfam" id="PF03577">
    <property type="entry name" value="Peptidase_C69"/>
    <property type="match status" value="1"/>
</dbReference>
<dbReference type="GO" id="GO:0016805">
    <property type="term" value="F:dipeptidase activity"/>
    <property type="evidence" value="ECO:0007669"/>
    <property type="project" value="InterPro"/>
</dbReference>
<dbReference type="InterPro" id="IPR005322">
    <property type="entry name" value="Peptidase_C69"/>
</dbReference>
<dbReference type="AlphaFoldDB" id="A0A1B6F3M8"/>
<sequence>MTLFGCDTFIVLPNLCANSDIIFGKNSDRPNGEVQEVIFSPSQIHNPSEKLQCTYIEIDQVPSTHAVLLSKPAWMWGAEMGANSCGLVIGNEAVWTVVDDDNNTERLLGMDLLRLGLERASTSNEAVSVITTLLEKYGQGGPCSDSDAGLMYHNSFLIADPKESWVLETAGKLWAAERVTNGFRNISNCLSIGTNITKQSSQLLNYAKEQCLWRGEREFNFKEVFSTGGCPREEAGRKLLYDLTADGKFDVKRMFQVLRDKPSTICRPANDPFHTSASWVSVLNSTLPCHWVTATPDPSVSVFKPFTFSTSPIIPSEIVSPSYDKDPAKSKPRFQFKVDRRHALYRLHNRAVSNPSVSKKQKDFEHKLLEETSQILKCVEEKKGDVKTCNELLKNAVESEITMYSSLL</sequence>